<reference evidence="1 2" key="1">
    <citation type="submission" date="2019-07" db="EMBL/GenBank/DDBJ databases">
        <title>Litoreibacter alkalisoli sp. nov., isolated from saline-alkaline soil.</title>
        <authorList>
            <person name="Wang S."/>
            <person name="Xu L."/>
            <person name="Xing Y.-T."/>
            <person name="Sun J.-Q."/>
        </authorList>
    </citation>
    <scope>NUCLEOTIDE SEQUENCE [LARGE SCALE GENOMIC DNA]</scope>
    <source>
        <strain evidence="1 2">LN3S51</strain>
    </source>
</reference>
<proteinExistence type="predicted"/>
<dbReference type="SUPFAM" id="SSF158837">
    <property type="entry name" value="AGR C 984p-like"/>
    <property type="match status" value="1"/>
</dbReference>
<gene>
    <name evidence="1" type="ORF">FPZ52_11355</name>
</gene>
<protein>
    <submittedName>
        <fullName evidence="1">DUF1217 domain-containing protein</fullName>
    </submittedName>
</protein>
<dbReference type="Pfam" id="PF06748">
    <property type="entry name" value="DUF1217"/>
    <property type="match status" value="1"/>
</dbReference>
<name>A0A5B8J747_9RHOB</name>
<dbReference type="RefSeq" id="WP_146365580.1">
    <property type="nucleotide sequence ID" value="NZ_CP042261.1"/>
</dbReference>
<keyword evidence="2" id="KW-1185">Reference proteome</keyword>
<evidence type="ECO:0000313" key="1">
    <source>
        <dbReference type="EMBL" id="QDY70160.1"/>
    </source>
</evidence>
<dbReference type="AlphaFoldDB" id="A0A5B8J747"/>
<dbReference type="OrthoDB" id="7824597at2"/>
<organism evidence="1 2">
    <name type="scientific">Qingshengfaniella alkalisoli</name>
    <dbReference type="NCBI Taxonomy" id="2599296"/>
    <lineage>
        <taxon>Bacteria</taxon>
        <taxon>Pseudomonadati</taxon>
        <taxon>Pseudomonadota</taxon>
        <taxon>Alphaproteobacteria</taxon>
        <taxon>Rhodobacterales</taxon>
        <taxon>Paracoccaceae</taxon>
        <taxon>Qingshengfaniella</taxon>
    </lineage>
</organism>
<dbReference type="Gene3D" id="1.10.3700.10">
    <property type="entry name" value="AGR C 984p-like"/>
    <property type="match status" value="1"/>
</dbReference>
<dbReference type="InterPro" id="IPR010626">
    <property type="entry name" value="DUF1217"/>
</dbReference>
<dbReference type="EMBL" id="CP042261">
    <property type="protein sequence ID" value="QDY70160.1"/>
    <property type="molecule type" value="Genomic_DNA"/>
</dbReference>
<dbReference type="InterPro" id="IPR023157">
    <property type="entry name" value="AGR-C-984p-like_sf"/>
</dbReference>
<sequence length="274" mass="29985">MTYTPVIPMSGLTGWAFLSRTLGVQQDAHASTAVMKRDTEYFREKISTITTAEELVADSRLLKVALGAFGLQDDLPNKYFIQKVLEEGASASDALANRLSDKRYRAMVKAFDFDNPLGPGTLEPGFANHVLSSYADQTFEVAVGERDESMRLALALERELTNVMESATTENSAWYAVMGTAPLRKVFQTAFRLPDSFAAIDIDQQLDAFRDKARAYLGVSEVHKIAAPEVLDRLRNLFLVNTDMTSPAGNADPVRSILGSRASAASILSTLYSG</sequence>
<dbReference type="Proteomes" id="UP000318483">
    <property type="component" value="Chromosome"/>
</dbReference>
<evidence type="ECO:0000313" key="2">
    <source>
        <dbReference type="Proteomes" id="UP000318483"/>
    </source>
</evidence>
<dbReference type="KEGG" id="lit:FPZ52_11355"/>
<accession>A0A5B8J747</accession>